<evidence type="ECO:0000313" key="3">
    <source>
        <dbReference type="Proteomes" id="UP000831479"/>
    </source>
</evidence>
<evidence type="ECO:0000256" key="1">
    <source>
        <dbReference type="SAM" id="Phobius"/>
    </source>
</evidence>
<reference evidence="2" key="1">
    <citation type="journal article" date="2019" name="Genomics">
        <title>Genome sequence analysis and organization of the Hyphantria cunea granulovirus (HycuGV-Hc1) from Turkey.</title>
        <authorList>
            <person name="Gencer D."/>
            <person name="Bayramoglu Z."/>
            <person name="Nalcacioglu R."/>
            <person name="Demirbag Z."/>
            <person name="Demir I."/>
        </authorList>
    </citation>
    <scope>NUCLEOTIDE SEQUENCE</scope>
    <source>
        <strain evidence="2">Hc1</strain>
    </source>
</reference>
<keyword evidence="1" id="KW-0812">Transmembrane</keyword>
<sequence>MGFCCDNCLDKITQITEEGSVYDDDYEDEHGCCCCRCSCCVKFFFIFFTLAVLSALGYYTYLYRNNIFALLKKQH</sequence>
<keyword evidence="1" id="KW-1133">Transmembrane helix</keyword>
<name>A0AAF1D2A8_9BBAC</name>
<proteinExistence type="predicted"/>
<evidence type="ECO:0000313" key="2">
    <source>
        <dbReference type="EMBL" id="QBQ01660.1"/>
    </source>
</evidence>
<protein>
    <submittedName>
        <fullName evidence="2">XcGVORF143-like protein</fullName>
    </submittedName>
</protein>
<keyword evidence="3" id="KW-1185">Reference proteome</keyword>
<dbReference type="EMBL" id="MH923363">
    <property type="protein sequence ID" value="QBQ01660.1"/>
    <property type="molecule type" value="Genomic_DNA"/>
</dbReference>
<feature type="transmembrane region" description="Helical" evidence="1">
    <location>
        <begin position="43"/>
        <end position="63"/>
    </location>
</feature>
<accession>A0AAF1D2A8</accession>
<dbReference type="Proteomes" id="UP000831479">
    <property type="component" value="Segment"/>
</dbReference>
<organism evidence="2 3">
    <name type="scientific">Hyphantria cunea granulovirus</name>
    <dbReference type="NCBI Taxonomy" id="307448"/>
    <lineage>
        <taxon>Viruses</taxon>
        <taxon>Viruses incertae sedis</taxon>
        <taxon>Naldaviricetes</taxon>
        <taxon>Lefavirales</taxon>
        <taxon>Baculoviridae</taxon>
        <taxon>Betabaculovirus</taxon>
        <taxon>Betabaculovirus hycuneae</taxon>
    </lineage>
</organism>
<keyword evidence="1" id="KW-0472">Membrane</keyword>
<gene>
    <name evidence="2" type="ORF">HycuGV_00107</name>
</gene>